<dbReference type="AlphaFoldDB" id="A0A4Q5J7A7"/>
<dbReference type="GO" id="GO:0006261">
    <property type="term" value="P:DNA-templated DNA replication"/>
    <property type="evidence" value="ECO:0007669"/>
    <property type="project" value="TreeGrafter"/>
</dbReference>
<dbReference type="EMBL" id="SDPU01000010">
    <property type="protein sequence ID" value="RYU14567.1"/>
    <property type="molecule type" value="Genomic_DNA"/>
</dbReference>
<comment type="caution">
    <text evidence="1">The sequence shown here is derived from an EMBL/GenBank/DDBJ whole genome shotgun (WGS) entry which is preliminary data.</text>
</comment>
<dbReference type="NCBIfam" id="NF005926">
    <property type="entry name" value="PRK07940.1"/>
    <property type="match status" value="1"/>
</dbReference>
<dbReference type="InterPro" id="IPR050238">
    <property type="entry name" value="DNA_Rep/Repair_Clamp_Loader"/>
</dbReference>
<keyword evidence="1" id="KW-0548">Nucleotidyltransferase</keyword>
<dbReference type="PANTHER" id="PTHR11669:SF8">
    <property type="entry name" value="DNA POLYMERASE III SUBUNIT DELTA"/>
    <property type="match status" value="1"/>
</dbReference>
<dbReference type="RefSeq" id="WP_129985451.1">
    <property type="nucleotide sequence ID" value="NZ_SDPU01000010.1"/>
</dbReference>
<dbReference type="EC" id="2.7.7.7" evidence="1"/>
<dbReference type="Gene3D" id="3.40.50.300">
    <property type="entry name" value="P-loop containing nucleotide triphosphate hydrolases"/>
    <property type="match status" value="1"/>
</dbReference>
<sequence>MTTVAPGAVWRTLVGQHHVADTLARAAAGQGMTHAWLFTGPPGSGRSNAALAFAAALQCPQGGCGECHACHTALAGTHPDVSVTRSETSMLYIKDMRELVVRSALVPVEKRWQVMLIEDADRLGDAGGRTANTLLKSIEEPTPKTVWLLCAPTLEDVPQTIRSRCRHVALSTPTAEQVAAFLVEKDGTAPPLAAFAARASQGHIGRARALARDEATRNRRREVVALPGRLTSLGACMNAAANLIDIAKDETEAITDAANARELAELDATYGDDRKAKASRTYRAALRELTHSQKQRQKRREMDVIDRSLMDLTSVYRDVIAVQAGAPGALVNEESRTDVADLARRTSPESNLRRIDAIFFARNQMSEFNATPLLTLEAMMIALRV</sequence>
<accession>A0A4Q5J7A7</accession>
<dbReference type="OrthoDB" id="9809531at2"/>
<dbReference type="SUPFAM" id="SSF52540">
    <property type="entry name" value="P-loop containing nucleoside triphosphate hydrolases"/>
    <property type="match status" value="1"/>
</dbReference>
<keyword evidence="1" id="KW-0808">Transferase</keyword>
<dbReference type="Proteomes" id="UP000291189">
    <property type="component" value="Unassembled WGS sequence"/>
</dbReference>
<gene>
    <name evidence="1" type="ORF">ETU37_03360</name>
</gene>
<evidence type="ECO:0000313" key="2">
    <source>
        <dbReference type="Proteomes" id="UP000291189"/>
    </source>
</evidence>
<dbReference type="Pfam" id="PF13177">
    <property type="entry name" value="DNA_pol3_delta2"/>
    <property type="match status" value="1"/>
</dbReference>
<organism evidence="1 2">
    <name type="scientific">Nocardioides iriomotensis</name>
    <dbReference type="NCBI Taxonomy" id="715784"/>
    <lineage>
        <taxon>Bacteria</taxon>
        <taxon>Bacillati</taxon>
        <taxon>Actinomycetota</taxon>
        <taxon>Actinomycetes</taxon>
        <taxon>Propionibacteriales</taxon>
        <taxon>Nocardioidaceae</taxon>
        <taxon>Nocardioides</taxon>
    </lineage>
</organism>
<dbReference type="GO" id="GO:0003887">
    <property type="term" value="F:DNA-directed DNA polymerase activity"/>
    <property type="evidence" value="ECO:0007669"/>
    <property type="project" value="UniProtKB-EC"/>
</dbReference>
<keyword evidence="2" id="KW-1185">Reference proteome</keyword>
<reference evidence="1 2" key="1">
    <citation type="submission" date="2019-01" db="EMBL/GenBank/DDBJ databases">
        <title>Nocardioides guangzhouensis sp. nov., an actinobacterium isolated from soil.</title>
        <authorList>
            <person name="Fu Y."/>
            <person name="Cai Y."/>
            <person name="Lin Z."/>
            <person name="Chen P."/>
        </authorList>
    </citation>
    <scope>NUCLEOTIDE SEQUENCE [LARGE SCALE GENOMIC DNA]</scope>
    <source>
        <strain evidence="1 2">NBRC 105384</strain>
    </source>
</reference>
<protein>
    <submittedName>
        <fullName evidence="1">DNA polymerase III subunit delta</fullName>
        <ecNumber evidence="1">2.7.7.7</ecNumber>
    </submittedName>
</protein>
<evidence type="ECO:0000313" key="1">
    <source>
        <dbReference type="EMBL" id="RYU14567.1"/>
    </source>
</evidence>
<dbReference type="InterPro" id="IPR027417">
    <property type="entry name" value="P-loop_NTPase"/>
</dbReference>
<dbReference type="PANTHER" id="PTHR11669">
    <property type="entry name" value="REPLICATION FACTOR C / DNA POLYMERASE III GAMMA-TAU SUBUNIT"/>
    <property type="match status" value="1"/>
</dbReference>
<name>A0A4Q5J7A7_9ACTN</name>
<proteinExistence type="predicted"/>